<dbReference type="HOGENOM" id="CLU_003703_3_0_1"/>
<feature type="compositionally biased region" description="Acidic residues" evidence="1">
    <location>
        <begin position="171"/>
        <end position="185"/>
    </location>
</feature>
<evidence type="ECO:0000313" key="3">
    <source>
        <dbReference type="Proteomes" id="UP000054538"/>
    </source>
</evidence>
<dbReference type="EMBL" id="KN826118">
    <property type="protein sequence ID" value="KIK80037.1"/>
    <property type="molecule type" value="Genomic_DNA"/>
</dbReference>
<dbReference type="STRING" id="930991.A0A0D0CB10"/>
<sequence length="296" mass="33167">MFWSILNIISPSAWGMSFPHQQELLDYQMNNSNFQKMIRMAGSLKRKLRAAMRNGWLKQEMAVMCDHSVDPKAMDVFDVCMAKAPSVKTIEISLLAWEPAAEGCRRLVTWIARGLLLEQTQIMLRMDLKEAGPQCTERQLLLFALRHNRLSGEIASFLADAPSYLGPGYDTDSDEGGSQPLDEDGWDGRLDGELPVGPLDGRATESIHLPLPLALSVQRCQDDSLEWLAEQEMQLRMGQANNTLHELCLALADKAMLFRTNVRHSSSQATSSRAWGQVTAINVAVNKFTNIYRASR</sequence>
<evidence type="ECO:0000313" key="2">
    <source>
        <dbReference type="EMBL" id="KIK80037.1"/>
    </source>
</evidence>
<feature type="region of interest" description="Disordered" evidence="1">
    <location>
        <begin position="168"/>
        <end position="189"/>
    </location>
</feature>
<dbReference type="InParanoid" id="A0A0D0CB10"/>
<keyword evidence="3" id="KW-1185">Reference proteome</keyword>
<dbReference type="OrthoDB" id="2675723at2759"/>
<name>A0A0D0CB10_9AGAM</name>
<evidence type="ECO:0000256" key="1">
    <source>
        <dbReference type="SAM" id="MobiDB-lite"/>
    </source>
</evidence>
<proteinExistence type="predicted"/>
<accession>A0A0D0CB10</accession>
<organism evidence="2 3">
    <name type="scientific">Paxillus rubicundulus Ve08.2h10</name>
    <dbReference type="NCBI Taxonomy" id="930991"/>
    <lineage>
        <taxon>Eukaryota</taxon>
        <taxon>Fungi</taxon>
        <taxon>Dikarya</taxon>
        <taxon>Basidiomycota</taxon>
        <taxon>Agaricomycotina</taxon>
        <taxon>Agaricomycetes</taxon>
        <taxon>Agaricomycetidae</taxon>
        <taxon>Boletales</taxon>
        <taxon>Paxilineae</taxon>
        <taxon>Paxillaceae</taxon>
        <taxon>Paxillus</taxon>
    </lineage>
</organism>
<gene>
    <name evidence="2" type="ORF">PAXRUDRAFT_16006</name>
</gene>
<dbReference type="AlphaFoldDB" id="A0A0D0CB10"/>
<reference evidence="2 3" key="1">
    <citation type="submission" date="2014-04" db="EMBL/GenBank/DDBJ databases">
        <authorList>
            <consortium name="DOE Joint Genome Institute"/>
            <person name="Kuo A."/>
            <person name="Kohler A."/>
            <person name="Jargeat P."/>
            <person name="Nagy L.G."/>
            <person name="Floudas D."/>
            <person name="Copeland A."/>
            <person name="Barry K.W."/>
            <person name="Cichocki N."/>
            <person name="Veneault-Fourrey C."/>
            <person name="LaButti K."/>
            <person name="Lindquist E.A."/>
            <person name="Lipzen A."/>
            <person name="Lundell T."/>
            <person name="Morin E."/>
            <person name="Murat C."/>
            <person name="Sun H."/>
            <person name="Tunlid A."/>
            <person name="Henrissat B."/>
            <person name="Grigoriev I.V."/>
            <person name="Hibbett D.S."/>
            <person name="Martin F."/>
            <person name="Nordberg H.P."/>
            <person name="Cantor M.N."/>
            <person name="Hua S.X."/>
        </authorList>
    </citation>
    <scope>NUCLEOTIDE SEQUENCE [LARGE SCALE GENOMIC DNA]</scope>
    <source>
        <strain evidence="2 3">Ve08.2h10</strain>
    </source>
</reference>
<reference evidence="3" key="2">
    <citation type="submission" date="2015-01" db="EMBL/GenBank/DDBJ databases">
        <title>Evolutionary Origins and Diversification of the Mycorrhizal Mutualists.</title>
        <authorList>
            <consortium name="DOE Joint Genome Institute"/>
            <consortium name="Mycorrhizal Genomics Consortium"/>
            <person name="Kohler A."/>
            <person name="Kuo A."/>
            <person name="Nagy L.G."/>
            <person name="Floudas D."/>
            <person name="Copeland A."/>
            <person name="Barry K.W."/>
            <person name="Cichocki N."/>
            <person name="Veneault-Fourrey C."/>
            <person name="LaButti K."/>
            <person name="Lindquist E.A."/>
            <person name="Lipzen A."/>
            <person name="Lundell T."/>
            <person name="Morin E."/>
            <person name="Murat C."/>
            <person name="Riley R."/>
            <person name="Ohm R."/>
            <person name="Sun H."/>
            <person name="Tunlid A."/>
            <person name="Henrissat B."/>
            <person name="Grigoriev I.V."/>
            <person name="Hibbett D.S."/>
            <person name="Martin F."/>
        </authorList>
    </citation>
    <scope>NUCLEOTIDE SEQUENCE [LARGE SCALE GENOMIC DNA]</scope>
    <source>
        <strain evidence="3">Ve08.2h10</strain>
    </source>
</reference>
<dbReference type="Proteomes" id="UP000054538">
    <property type="component" value="Unassembled WGS sequence"/>
</dbReference>
<protein>
    <submittedName>
        <fullName evidence="2">Unplaced genomic scaffold scaffold_1296, whole genome shotgun sequence</fullName>
    </submittedName>
</protein>